<gene>
    <name evidence="1" type="ORF">METZ01_LOCUS354340</name>
</gene>
<reference evidence="1" key="1">
    <citation type="submission" date="2018-05" db="EMBL/GenBank/DDBJ databases">
        <authorList>
            <person name="Lanie J.A."/>
            <person name="Ng W.-L."/>
            <person name="Kazmierczak K.M."/>
            <person name="Andrzejewski T.M."/>
            <person name="Davidsen T.M."/>
            <person name="Wayne K.J."/>
            <person name="Tettelin H."/>
            <person name="Glass J.I."/>
            <person name="Rusch D."/>
            <person name="Podicherti R."/>
            <person name="Tsui H.-C.T."/>
            <person name="Winkler M.E."/>
        </authorList>
    </citation>
    <scope>NUCLEOTIDE SEQUENCE</scope>
</reference>
<dbReference type="SUPFAM" id="SSF110296">
    <property type="entry name" value="Oligoxyloglucan reducing end-specific cellobiohydrolase"/>
    <property type="match status" value="1"/>
</dbReference>
<dbReference type="InterPro" id="IPR002860">
    <property type="entry name" value="BNR_rpt"/>
</dbReference>
<dbReference type="Pfam" id="PF02012">
    <property type="entry name" value="BNR"/>
    <property type="match status" value="1"/>
</dbReference>
<feature type="non-terminal residue" evidence="1">
    <location>
        <position position="288"/>
    </location>
</feature>
<protein>
    <recommendedName>
        <fullName evidence="2">Sortilin N-terminal domain-containing protein</fullName>
    </recommendedName>
</protein>
<accession>A0A382RV09</accession>
<dbReference type="CDD" id="cd15482">
    <property type="entry name" value="Sialidase_non-viral"/>
    <property type="match status" value="1"/>
</dbReference>
<proteinExistence type="predicted"/>
<dbReference type="PANTHER" id="PTHR12106:SF27">
    <property type="entry name" value="SORTILIN-RELATED RECEPTOR"/>
    <property type="match status" value="1"/>
</dbReference>
<organism evidence="1">
    <name type="scientific">marine metagenome</name>
    <dbReference type="NCBI Taxonomy" id="408172"/>
    <lineage>
        <taxon>unclassified sequences</taxon>
        <taxon>metagenomes</taxon>
        <taxon>ecological metagenomes</taxon>
    </lineage>
</organism>
<sequence>MRTVFFFSILLSSLTAVEIDTSLFQAMEWRNIGPFRGGRSTAATGVVGNTSTYYFGATGGGVWKTDDAGISWRNISDGQFGVGSIGAITVSSSNPNIIYVGTGTACVRGVSSSHGDGVYKSMDSGETWSHLGLKETRQISKVIIHPDKPDLVYVAAQGTPWKGSKERGIYRSKDGGKTWDQVLFVDELASASDLSMDMTNPQVLYAAFWHHQRLPWQVRSGGPNSGIYKSTDGGDTWDKLEKGLPKEMGKTSVAVSPANPKRVWVLAESNKWGLYRSDDGGKSFSRLN</sequence>
<dbReference type="InterPro" id="IPR050310">
    <property type="entry name" value="VPS10-sortilin"/>
</dbReference>
<evidence type="ECO:0000313" key="1">
    <source>
        <dbReference type="EMBL" id="SVD01486.1"/>
    </source>
</evidence>
<dbReference type="EMBL" id="UINC01124380">
    <property type="protein sequence ID" value="SVD01486.1"/>
    <property type="molecule type" value="Genomic_DNA"/>
</dbReference>
<dbReference type="AlphaFoldDB" id="A0A382RV09"/>
<dbReference type="Gene3D" id="2.130.10.10">
    <property type="entry name" value="YVTN repeat-like/Quinoprotein amine dehydrogenase"/>
    <property type="match status" value="2"/>
</dbReference>
<evidence type="ECO:0008006" key="2">
    <source>
        <dbReference type="Google" id="ProtNLM"/>
    </source>
</evidence>
<name>A0A382RV09_9ZZZZ</name>
<dbReference type="InterPro" id="IPR015943">
    <property type="entry name" value="WD40/YVTN_repeat-like_dom_sf"/>
</dbReference>
<dbReference type="PANTHER" id="PTHR12106">
    <property type="entry name" value="SORTILIN RELATED"/>
    <property type="match status" value="1"/>
</dbReference>